<keyword evidence="3" id="KW-1185">Reference proteome</keyword>
<organism evidence="2 3">
    <name type="scientific">Bemisia tabaci</name>
    <name type="common">Sweetpotato whitefly</name>
    <name type="synonym">Aleurodes tabaci</name>
    <dbReference type="NCBI Taxonomy" id="7038"/>
    <lineage>
        <taxon>Eukaryota</taxon>
        <taxon>Metazoa</taxon>
        <taxon>Ecdysozoa</taxon>
        <taxon>Arthropoda</taxon>
        <taxon>Hexapoda</taxon>
        <taxon>Insecta</taxon>
        <taxon>Pterygota</taxon>
        <taxon>Neoptera</taxon>
        <taxon>Paraneoptera</taxon>
        <taxon>Hemiptera</taxon>
        <taxon>Sternorrhyncha</taxon>
        <taxon>Aleyrodoidea</taxon>
        <taxon>Aleyrodidae</taxon>
        <taxon>Aleyrodinae</taxon>
        <taxon>Bemisia</taxon>
    </lineage>
</organism>
<protein>
    <submittedName>
        <fullName evidence="2">Uncharacterized protein</fullName>
    </submittedName>
</protein>
<evidence type="ECO:0000313" key="3">
    <source>
        <dbReference type="Proteomes" id="UP001152759"/>
    </source>
</evidence>
<dbReference type="Proteomes" id="UP001152759">
    <property type="component" value="Chromosome 3"/>
</dbReference>
<dbReference type="AlphaFoldDB" id="A0A9P0A877"/>
<dbReference type="EMBL" id="OU963864">
    <property type="protein sequence ID" value="CAH0387688.1"/>
    <property type="molecule type" value="Genomic_DNA"/>
</dbReference>
<feature type="compositionally biased region" description="Basic and acidic residues" evidence="1">
    <location>
        <begin position="262"/>
        <end position="274"/>
    </location>
</feature>
<accession>A0A9P0A877</accession>
<feature type="compositionally biased region" description="Basic and acidic residues" evidence="1">
    <location>
        <begin position="82"/>
        <end position="93"/>
    </location>
</feature>
<evidence type="ECO:0000313" key="2">
    <source>
        <dbReference type="EMBL" id="CAH0387688.1"/>
    </source>
</evidence>
<reference evidence="2" key="1">
    <citation type="submission" date="2021-12" db="EMBL/GenBank/DDBJ databases">
        <authorList>
            <person name="King R."/>
        </authorList>
    </citation>
    <scope>NUCLEOTIDE SEQUENCE</scope>
</reference>
<evidence type="ECO:0000256" key="1">
    <source>
        <dbReference type="SAM" id="MobiDB-lite"/>
    </source>
</evidence>
<proteinExistence type="predicted"/>
<sequence>MDSWCFKGYVSNKDKDKKNVIGPRCLRCLPNLIDTSLTGQNGTLQLLVFTGLRNNDKVNRVLNSNAVKTVTGYGQQAIEKTKEGLNRWRHSSDDESSGQEEERVSRHKQDYQGACVKHCANIYGFLFESYSEDGVPRFSNGGIFPITRGKAELKEHIKENSRERRSTYVCDCKPTSDFEMMVKTAYPEVENLFENFMKQQLSDPAGAVHSASRIFEKLNWDWKELQKEEGIQKPFNRYFYTDHRHLLNLAFQEMVQFTEPAKAQKTEEAKQRERSARHRQGPRADRATTGGAA</sequence>
<feature type="region of interest" description="Disordered" evidence="1">
    <location>
        <begin position="260"/>
        <end position="293"/>
    </location>
</feature>
<feature type="region of interest" description="Disordered" evidence="1">
    <location>
        <begin position="82"/>
        <end position="105"/>
    </location>
</feature>
<gene>
    <name evidence="2" type="ORF">BEMITA_LOCUS6673</name>
</gene>
<name>A0A9P0A877_BEMTA</name>